<dbReference type="GO" id="GO:0000272">
    <property type="term" value="P:polysaccharide catabolic process"/>
    <property type="evidence" value="ECO:0007669"/>
    <property type="project" value="UniProtKB-KW"/>
</dbReference>
<dbReference type="AlphaFoldDB" id="A0A919V0V8"/>
<dbReference type="SMART" id="SM00560">
    <property type="entry name" value="LamGL"/>
    <property type="match status" value="2"/>
</dbReference>
<dbReference type="PANTHER" id="PTHR42535:SF2">
    <property type="entry name" value="CHROMOSOME UNDETERMINED SCAFFOLD_146, WHOLE GENOME SHOTGUN SEQUENCE"/>
    <property type="match status" value="1"/>
</dbReference>
<dbReference type="GO" id="GO:0016798">
    <property type="term" value="F:hydrolase activity, acting on glycosyl bonds"/>
    <property type="evidence" value="ECO:0007669"/>
    <property type="project" value="UniProtKB-KW"/>
</dbReference>
<keyword evidence="4" id="KW-0624">Polysaccharide degradation</keyword>
<dbReference type="Proteomes" id="UP000655287">
    <property type="component" value="Unassembled WGS sequence"/>
</dbReference>
<dbReference type="Gene3D" id="2.60.40.10">
    <property type="entry name" value="Immunoglobulins"/>
    <property type="match status" value="1"/>
</dbReference>
<evidence type="ECO:0000256" key="1">
    <source>
        <dbReference type="ARBA" id="ARBA00022729"/>
    </source>
</evidence>
<evidence type="ECO:0000256" key="3">
    <source>
        <dbReference type="ARBA" id="ARBA00023295"/>
    </source>
</evidence>
<keyword evidence="3" id="KW-0326">Glycosidase</keyword>
<name>A0A919V0V8_9ACTN</name>
<organism evidence="6 7">
    <name type="scientific">Sphaerisporangium rufum</name>
    <dbReference type="NCBI Taxonomy" id="1381558"/>
    <lineage>
        <taxon>Bacteria</taxon>
        <taxon>Bacillati</taxon>
        <taxon>Actinomycetota</taxon>
        <taxon>Actinomycetes</taxon>
        <taxon>Streptosporangiales</taxon>
        <taxon>Streptosporangiaceae</taxon>
        <taxon>Sphaerisporangium</taxon>
    </lineage>
</organism>
<evidence type="ECO:0000313" key="7">
    <source>
        <dbReference type="Proteomes" id="UP000655287"/>
    </source>
</evidence>
<keyword evidence="7" id="KW-1185">Reference proteome</keyword>
<dbReference type="RefSeq" id="WP_203991307.1">
    <property type="nucleotide sequence ID" value="NZ_BOOU01000074.1"/>
</dbReference>
<dbReference type="EMBL" id="BOOU01000074">
    <property type="protein sequence ID" value="GII80486.1"/>
    <property type="molecule type" value="Genomic_DNA"/>
</dbReference>
<dbReference type="InterPro" id="IPR003961">
    <property type="entry name" value="FN3_dom"/>
</dbReference>
<dbReference type="SUPFAM" id="SSF49899">
    <property type="entry name" value="Concanavalin A-like lectins/glucanases"/>
    <property type="match status" value="2"/>
</dbReference>
<dbReference type="Pfam" id="PF13385">
    <property type="entry name" value="Laminin_G_3"/>
    <property type="match status" value="2"/>
</dbReference>
<gene>
    <name evidence="6" type="ORF">Sru01_54680</name>
</gene>
<dbReference type="InterPro" id="IPR013320">
    <property type="entry name" value="ConA-like_dom_sf"/>
</dbReference>
<comment type="caution">
    <text evidence="6">The sequence shown here is derived from an EMBL/GenBank/DDBJ whole genome shotgun (WGS) entry which is preliminary data.</text>
</comment>
<feature type="domain" description="Fibronectin type-III" evidence="5">
    <location>
        <begin position="240"/>
        <end position="336"/>
    </location>
</feature>
<evidence type="ECO:0000256" key="2">
    <source>
        <dbReference type="ARBA" id="ARBA00023157"/>
    </source>
</evidence>
<dbReference type="InterPro" id="IPR013783">
    <property type="entry name" value="Ig-like_fold"/>
</dbReference>
<keyword evidence="2" id="KW-1015">Disulfide bond</keyword>
<sequence length="551" mass="58754">MIFALAPPVTGFAATASADEPSESVPVLAYGMEEGQGTTVLDSAGGGAHGTLESATWSPDGRYGKALSFSGGQGRLLLPASVSSRLSGGMTFEAWVRPADVRSSGILLSNRDDEDEEAWNEYVLRVRGDGSVYVSFYTPDTSYVVAGPPLPRNVWSHLAVTHDGFSMRLFINGNQIDAVEPVNELPIFTNPWSVAGYPLSGGNPSFQGLVDEVRLYDAALSEERIRADMATRVNDVVDAPPSATGPLTAIGGPGEARLSWGPATDDLGVTGYQVHRSTTSGFEPSADTLVATVATPGYADLNLEPPGMYYYRVRAVDFMRQHGPLSGEAPAAVGPVTRPLTALVAAYGLNEGTGVSVDDSSTRNNDGLVRGAVWADGKNGKGLFFPEVFKRVTIPDSPSLRVTTGLTMEMWIKPQAPPTGYSRYFLNKEVAGVTRTSTYRIGTWGGTYLGAEVRLVNLGSIQANAPAPPVHVWTHIAVTYDGQVLRLYYNGVQQSQSKWAGTIAAQPGPLYLGEENITPEEFMACSLDDVRIYSTALTAAQIRADMNEAVI</sequence>
<evidence type="ECO:0000313" key="6">
    <source>
        <dbReference type="EMBL" id="GII80486.1"/>
    </source>
</evidence>
<dbReference type="PROSITE" id="PS50853">
    <property type="entry name" value="FN3"/>
    <property type="match status" value="1"/>
</dbReference>
<evidence type="ECO:0000256" key="4">
    <source>
        <dbReference type="ARBA" id="ARBA00023326"/>
    </source>
</evidence>
<dbReference type="PANTHER" id="PTHR42535">
    <property type="entry name" value="OOKINETE PROTEIN, PUTATIVE-RELATED"/>
    <property type="match status" value="1"/>
</dbReference>
<keyword evidence="1" id="KW-0732">Signal</keyword>
<protein>
    <recommendedName>
        <fullName evidence="5">Fibronectin type-III domain-containing protein</fullName>
    </recommendedName>
</protein>
<dbReference type="CDD" id="cd00063">
    <property type="entry name" value="FN3"/>
    <property type="match status" value="1"/>
</dbReference>
<keyword evidence="3" id="KW-0378">Hydrolase</keyword>
<dbReference type="InterPro" id="IPR006558">
    <property type="entry name" value="LamG-like"/>
</dbReference>
<reference evidence="6" key="1">
    <citation type="submission" date="2021-01" db="EMBL/GenBank/DDBJ databases">
        <title>Whole genome shotgun sequence of Sphaerisporangium rufum NBRC 109079.</title>
        <authorList>
            <person name="Komaki H."/>
            <person name="Tamura T."/>
        </authorList>
    </citation>
    <scope>NUCLEOTIDE SEQUENCE</scope>
    <source>
        <strain evidence="6">NBRC 109079</strain>
    </source>
</reference>
<proteinExistence type="predicted"/>
<dbReference type="SUPFAM" id="SSF49265">
    <property type="entry name" value="Fibronectin type III"/>
    <property type="match status" value="1"/>
</dbReference>
<keyword evidence="4" id="KW-0119">Carbohydrate metabolism</keyword>
<accession>A0A919V0V8</accession>
<evidence type="ECO:0000259" key="5">
    <source>
        <dbReference type="PROSITE" id="PS50853"/>
    </source>
</evidence>
<dbReference type="InterPro" id="IPR036116">
    <property type="entry name" value="FN3_sf"/>
</dbReference>
<dbReference type="SMART" id="SM00060">
    <property type="entry name" value="FN3"/>
    <property type="match status" value="1"/>
</dbReference>
<dbReference type="Gene3D" id="2.60.120.200">
    <property type="match status" value="2"/>
</dbReference>